<gene>
    <name evidence="10" type="ORF">PECAL_1P04380</name>
</gene>
<dbReference type="Pfam" id="PF12796">
    <property type="entry name" value="Ank_2"/>
    <property type="match status" value="1"/>
</dbReference>
<dbReference type="PANTHER" id="PTHR24201">
    <property type="entry name" value="ANK_REP_REGION DOMAIN-CONTAINING PROTEIN"/>
    <property type="match status" value="1"/>
</dbReference>
<dbReference type="GO" id="GO:0008270">
    <property type="term" value="F:zinc ion binding"/>
    <property type="evidence" value="ECO:0007669"/>
    <property type="project" value="UniProtKB-KW"/>
</dbReference>
<feature type="region of interest" description="Disordered" evidence="8">
    <location>
        <begin position="361"/>
        <end position="387"/>
    </location>
</feature>
<evidence type="ECO:0000313" key="10">
    <source>
        <dbReference type="EMBL" id="CAH0364086.1"/>
    </source>
</evidence>
<proteinExistence type="predicted"/>
<keyword evidence="3 7" id="KW-0863">Zinc-finger</keyword>
<evidence type="ECO:0000313" key="11">
    <source>
        <dbReference type="Proteomes" id="UP000789595"/>
    </source>
</evidence>
<dbReference type="SMART" id="SM00248">
    <property type="entry name" value="ANK"/>
    <property type="match status" value="5"/>
</dbReference>
<sequence>MAADPLLKAAAAGDVARLRQLVANGANLNACDPPLVELAIQRGKPEVIKCLSELNAPMRPCGVPLAMLALVARTEEAGVADPRVVISVLAALRDAGVDLDGSSGGGTVLRQILDDTVIAASISFDASRAARGADARRRPTDVTHWQMDGTVTTKKTWWTMEARLAVAQWLLEAGVDPDGGSELSPGFTCAMCGNLDGLKLLRSHGADLSKPSRVTDSGPARSVVFAALVRDAKHVVRWLSKECGIVPTRADLADALAEREHYSVKTDTTGGRTYALARLCGYCGRTGATQQCGKCGKLGPRFCDRACFKRAWKSHKRVCGTDAGKDREPLLVELTAAVFTGDVAAIERLVREDKVPVDADISHITGDSSTNRRAVQKSQEDEKNDPLAKQGFSVGHDNSACMGAETALLQAAFFTPGPVMKKILQGIFPDWSPARKRLVKGYDSAKVIRCLAALGADLERRTTLDDYKLTAVHVANRSNNLEGLSALAAAGSDMNAKTGFDGSSPVHQAAIICPLSTMRRLVALGCDVDQVDNYGRYPIRVAVEEGRVDIVECLAEAGAHAPWPMLHDLAQWHPVLGHNGKREVTLKCLDRLSMRARGKPASAAMPEAMLREGINAMMHPPTAGLVHARQWASQLAQVDGASVAHLRRLIKVAGGNDRGCFEKSELRERARELLSAKVAEAEASAATPADS</sequence>
<keyword evidence="4" id="KW-0862">Zinc</keyword>
<evidence type="ECO:0000256" key="1">
    <source>
        <dbReference type="ARBA" id="ARBA00022723"/>
    </source>
</evidence>
<name>A0A8J2S6M9_9STRA</name>
<dbReference type="InterPro" id="IPR050776">
    <property type="entry name" value="Ank_Repeat/CDKN_Inhibitor"/>
</dbReference>
<comment type="caution">
    <text evidence="10">The sequence shown here is derived from an EMBL/GenBank/DDBJ whole genome shotgun (WGS) entry which is preliminary data.</text>
</comment>
<feature type="repeat" description="ANK" evidence="6">
    <location>
        <begin position="501"/>
        <end position="533"/>
    </location>
</feature>
<dbReference type="SUPFAM" id="SSF144232">
    <property type="entry name" value="HIT/MYND zinc finger-like"/>
    <property type="match status" value="1"/>
</dbReference>
<dbReference type="PROSITE" id="PS50865">
    <property type="entry name" value="ZF_MYND_2"/>
    <property type="match status" value="1"/>
</dbReference>
<accession>A0A8J2S6M9</accession>
<keyword evidence="2" id="KW-0677">Repeat</keyword>
<dbReference type="Gene3D" id="6.10.140.2220">
    <property type="match status" value="1"/>
</dbReference>
<dbReference type="EMBL" id="CAKKNE010000001">
    <property type="protein sequence ID" value="CAH0364086.1"/>
    <property type="molecule type" value="Genomic_DNA"/>
</dbReference>
<feature type="compositionally biased region" description="Polar residues" evidence="8">
    <location>
        <begin position="365"/>
        <end position="377"/>
    </location>
</feature>
<dbReference type="InterPro" id="IPR036770">
    <property type="entry name" value="Ankyrin_rpt-contain_sf"/>
</dbReference>
<evidence type="ECO:0000256" key="6">
    <source>
        <dbReference type="PROSITE-ProRule" id="PRU00023"/>
    </source>
</evidence>
<dbReference type="OrthoDB" id="4192169at2759"/>
<keyword evidence="11" id="KW-1185">Reference proteome</keyword>
<keyword evidence="5 6" id="KW-0040">ANK repeat</keyword>
<evidence type="ECO:0000256" key="5">
    <source>
        <dbReference type="ARBA" id="ARBA00023043"/>
    </source>
</evidence>
<evidence type="ECO:0000256" key="4">
    <source>
        <dbReference type="ARBA" id="ARBA00022833"/>
    </source>
</evidence>
<organism evidence="10 11">
    <name type="scientific">Pelagomonas calceolata</name>
    <dbReference type="NCBI Taxonomy" id="35677"/>
    <lineage>
        <taxon>Eukaryota</taxon>
        <taxon>Sar</taxon>
        <taxon>Stramenopiles</taxon>
        <taxon>Ochrophyta</taxon>
        <taxon>Pelagophyceae</taxon>
        <taxon>Pelagomonadales</taxon>
        <taxon>Pelagomonadaceae</taxon>
        <taxon>Pelagomonas</taxon>
    </lineage>
</organism>
<dbReference type="InterPro" id="IPR002110">
    <property type="entry name" value="Ankyrin_rpt"/>
</dbReference>
<dbReference type="AlphaFoldDB" id="A0A8J2S6M9"/>
<dbReference type="Gene3D" id="1.25.40.20">
    <property type="entry name" value="Ankyrin repeat-containing domain"/>
    <property type="match status" value="2"/>
</dbReference>
<dbReference type="PROSITE" id="PS50088">
    <property type="entry name" value="ANK_REPEAT"/>
    <property type="match status" value="2"/>
</dbReference>
<protein>
    <recommendedName>
        <fullName evidence="9">MYND-type domain-containing protein</fullName>
    </recommendedName>
</protein>
<evidence type="ECO:0000256" key="3">
    <source>
        <dbReference type="ARBA" id="ARBA00022771"/>
    </source>
</evidence>
<dbReference type="Proteomes" id="UP000789595">
    <property type="component" value="Unassembled WGS sequence"/>
</dbReference>
<dbReference type="InterPro" id="IPR002893">
    <property type="entry name" value="Znf_MYND"/>
</dbReference>
<reference evidence="10" key="1">
    <citation type="submission" date="2021-11" db="EMBL/GenBank/DDBJ databases">
        <authorList>
            <consortium name="Genoscope - CEA"/>
            <person name="William W."/>
        </authorList>
    </citation>
    <scope>NUCLEOTIDE SEQUENCE</scope>
</reference>
<evidence type="ECO:0000259" key="9">
    <source>
        <dbReference type="PROSITE" id="PS50865"/>
    </source>
</evidence>
<evidence type="ECO:0000256" key="7">
    <source>
        <dbReference type="PROSITE-ProRule" id="PRU00134"/>
    </source>
</evidence>
<feature type="domain" description="MYND-type" evidence="9">
    <location>
        <begin position="280"/>
        <end position="319"/>
    </location>
</feature>
<feature type="repeat" description="ANK" evidence="6">
    <location>
        <begin position="1"/>
        <end position="33"/>
    </location>
</feature>
<dbReference type="SUPFAM" id="SSF48403">
    <property type="entry name" value="Ankyrin repeat"/>
    <property type="match status" value="1"/>
</dbReference>
<evidence type="ECO:0000256" key="2">
    <source>
        <dbReference type="ARBA" id="ARBA00022737"/>
    </source>
</evidence>
<keyword evidence="1" id="KW-0479">Metal-binding</keyword>
<evidence type="ECO:0000256" key="8">
    <source>
        <dbReference type="SAM" id="MobiDB-lite"/>
    </source>
</evidence>